<protein>
    <submittedName>
        <fullName evidence="2">Uncharacterized protein</fullName>
    </submittedName>
</protein>
<organism evidence="2 3">
    <name type="scientific">Flagellimonas olearia</name>
    <dbReference type="NCBI Taxonomy" id="552546"/>
    <lineage>
        <taxon>Bacteria</taxon>
        <taxon>Pseudomonadati</taxon>
        <taxon>Bacteroidota</taxon>
        <taxon>Flavobacteriia</taxon>
        <taxon>Flavobacteriales</taxon>
        <taxon>Flavobacteriaceae</taxon>
        <taxon>Flagellimonas</taxon>
    </lineage>
</organism>
<feature type="signal peptide" evidence="1">
    <location>
        <begin position="1"/>
        <end position="24"/>
    </location>
</feature>
<accession>A0A444VHY0</accession>
<dbReference type="EMBL" id="JJMP01000010">
    <property type="protein sequence ID" value="RYC50362.1"/>
    <property type="molecule type" value="Genomic_DNA"/>
</dbReference>
<dbReference type="RefSeq" id="WP_129655943.1">
    <property type="nucleotide sequence ID" value="NZ_ML142914.1"/>
</dbReference>
<dbReference type="InterPro" id="IPR045391">
    <property type="entry name" value="DUF6520"/>
</dbReference>
<keyword evidence="1" id="KW-0732">Signal</keyword>
<dbReference type="Pfam" id="PF20130">
    <property type="entry name" value="DUF6520"/>
    <property type="match status" value="1"/>
</dbReference>
<name>A0A444VHY0_9FLAO</name>
<sequence>MKSNFLKLVLPAFAILLAVGLAFATEESNLPYVGYIATQSGYAEIQTDCPNLSGGYCYDGLNQVFNDSGLTDPKRTWD</sequence>
<evidence type="ECO:0000313" key="2">
    <source>
        <dbReference type="EMBL" id="RYC50362.1"/>
    </source>
</evidence>
<gene>
    <name evidence="2" type="ORF">DN53_05410</name>
</gene>
<evidence type="ECO:0000313" key="3">
    <source>
        <dbReference type="Proteomes" id="UP000290261"/>
    </source>
</evidence>
<proteinExistence type="predicted"/>
<dbReference type="AlphaFoldDB" id="A0A444VHY0"/>
<reference evidence="2 3" key="1">
    <citation type="submission" date="2014-04" db="EMBL/GenBank/DDBJ databases">
        <title>Whole genome of Muricauda olearia.</title>
        <authorList>
            <person name="Zhang X.-H."/>
            <person name="Tang K."/>
        </authorList>
    </citation>
    <scope>NUCLEOTIDE SEQUENCE [LARGE SCALE GENOMIC DNA]</scope>
    <source>
        <strain evidence="2 3">Th120</strain>
    </source>
</reference>
<comment type="caution">
    <text evidence="2">The sequence shown here is derived from an EMBL/GenBank/DDBJ whole genome shotgun (WGS) entry which is preliminary data.</text>
</comment>
<keyword evidence="3" id="KW-1185">Reference proteome</keyword>
<feature type="chain" id="PRO_5019148797" evidence="1">
    <location>
        <begin position="25"/>
        <end position="78"/>
    </location>
</feature>
<dbReference type="Proteomes" id="UP000290261">
    <property type="component" value="Unassembled WGS sequence"/>
</dbReference>
<evidence type="ECO:0000256" key="1">
    <source>
        <dbReference type="SAM" id="SignalP"/>
    </source>
</evidence>